<reference evidence="3" key="2">
    <citation type="submission" date="2020-06" db="EMBL/GenBank/DDBJ databases">
        <title>Isolation of Planomicrobium glaciei.</title>
        <authorList>
            <person name="Malisova L."/>
            <person name="Safrankova R."/>
            <person name="Jakubu V."/>
            <person name="Spanelova P."/>
        </authorList>
    </citation>
    <scope>NUCLEOTIDE SEQUENCE [LARGE SCALE GENOMIC DNA]</scope>
    <source>
        <strain evidence="3">NRL-ATB46093</strain>
    </source>
</reference>
<dbReference type="Proteomes" id="UP000509222">
    <property type="component" value="Chromosome"/>
</dbReference>
<dbReference type="InterPro" id="IPR011704">
    <property type="entry name" value="ATPase_dyneun-rel_AAA"/>
</dbReference>
<dbReference type="Gene3D" id="3.40.50.300">
    <property type="entry name" value="P-loop containing nucleotide triphosphate hydrolases"/>
    <property type="match status" value="2"/>
</dbReference>
<dbReference type="InterPro" id="IPR052934">
    <property type="entry name" value="Methyl-DNA_Rec/Restrict_Enz"/>
</dbReference>
<proteinExistence type="predicted"/>
<reference evidence="2 3" key="1">
    <citation type="submission" date="2020-04" db="EMBL/GenBank/DDBJ databases">
        <authorList>
            <person name="Pajer P."/>
            <person name="Broz P."/>
        </authorList>
    </citation>
    <scope>NUCLEOTIDE SEQUENCE [LARGE SCALE GENOMIC DNA]</scope>
    <source>
        <strain evidence="3">NRL-ATB46093</strain>
    </source>
</reference>
<evidence type="ECO:0000259" key="1">
    <source>
        <dbReference type="Pfam" id="PF07728"/>
    </source>
</evidence>
<keyword evidence="3" id="KW-1185">Reference proteome</keyword>
<name>A0A7H8QF34_9BACL</name>
<evidence type="ECO:0000313" key="3">
    <source>
        <dbReference type="Proteomes" id="UP000509222"/>
    </source>
</evidence>
<sequence>MIYQKLETAFGNLITYYNLVVDKVEINKPAVRGDSMFDKNMILYGPPGTGKTYNTAIYAVAIIENRSIESLFEEDYQTVLKRYNDYKKLSQITFTTFHQSYGYEEFIEGIKPSLDEDQEEQLQYKIEPGVFKDFCENAQHLKVTNNEQELEIDARVWKVSLGGSGMTELKKDCFKNNRIRIGWDEIGEDLTQEDIEYPSTSVKDILDHFYNIMSIGDIVFSLGDQKHIDGIGVITGEPEWLDEAEYKRSRSVKWIAKNIHEYVYDLNGKKNLTLRTVYELKRISIDNVNELILQHSQNEEFTVEENKKNYVFIIDEINRGNISKIFGELITLIEPTKRLGAPEQIKVRLPYSKEDFGVPQNVYLLGTMNTADRSIAMMDTALRRRFRFIEMMPNEQLLNGIKVGDIDIQKLAEVINKRIDVLYDREHTIGHAYFMSLRDDPSIENLEKIFRNAIIPLLQEYFYEDYSKIQMVLGDNAKANDLKFILDTPIQMNAVFKANPDIDIPENKYSIQLAAFNKYASYIGIYE</sequence>
<protein>
    <submittedName>
        <fullName evidence="2">AAA domain-containing protein</fullName>
    </submittedName>
</protein>
<dbReference type="Pfam" id="PF07728">
    <property type="entry name" value="AAA_5"/>
    <property type="match status" value="1"/>
</dbReference>
<organism evidence="2 3">
    <name type="scientific">Planococcus glaciei</name>
    <dbReference type="NCBI Taxonomy" id="459472"/>
    <lineage>
        <taxon>Bacteria</taxon>
        <taxon>Bacillati</taxon>
        <taxon>Bacillota</taxon>
        <taxon>Bacilli</taxon>
        <taxon>Bacillales</taxon>
        <taxon>Caryophanaceae</taxon>
        <taxon>Planococcus</taxon>
    </lineage>
</organism>
<accession>A0A7H8QF34</accession>
<dbReference type="PANTHER" id="PTHR37291">
    <property type="entry name" value="5-METHYLCYTOSINE-SPECIFIC RESTRICTION ENZYME B"/>
    <property type="match status" value="1"/>
</dbReference>
<dbReference type="GO" id="GO:0005524">
    <property type="term" value="F:ATP binding"/>
    <property type="evidence" value="ECO:0007669"/>
    <property type="project" value="InterPro"/>
</dbReference>
<dbReference type="PANTHER" id="PTHR37291:SF1">
    <property type="entry name" value="TYPE IV METHYL-DIRECTED RESTRICTION ENZYME ECOKMCRB SUBUNIT"/>
    <property type="match status" value="1"/>
</dbReference>
<dbReference type="AlphaFoldDB" id="A0A7H8QF34"/>
<feature type="domain" description="ATPase dynein-related AAA" evidence="1">
    <location>
        <begin position="303"/>
        <end position="386"/>
    </location>
</feature>
<gene>
    <name evidence="2" type="ORF">HF394_05235</name>
</gene>
<evidence type="ECO:0000313" key="2">
    <source>
        <dbReference type="EMBL" id="QKX52618.1"/>
    </source>
</evidence>
<dbReference type="InterPro" id="IPR027417">
    <property type="entry name" value="P-loop_NTPase"/>
</dbReference>
<dbReference type="SUPFAM" id="SSF52540">
    <property type="entry name" value="P-loop containing nucleoside triphosphate hydrolases"/>
    <property type="match status" value="1"/>
</dbReference>
<dbReference type="EMBL" id="CP051177">
    <property type="protein sequence ID" value="QKX52618.1"/>
    <property type="molecule type" value="Genomic_DNA"/>
</dbReference>
<dbReference type="REBASE" id="442071">
    <property type="entry name" value="Pgl7660McrBCP"/>
</dbReference>
<dbReference type="GO" id="GO:0016887">
    <property type="term" value="F:ATP hydrolysis activity"/>
    <property type="evidence" value="ECO:0007669"/>
    <property type="project" value="InterPro"/>
</dbReference>